<accession>A0A1M2W3L3</accession>
<gene>
    <name evidence="1" type="ORF">TRAPUB_9022</name>
</gene>
<sequence length="411" mass="46307">MSTTHSIRQVIFEIPADVPYFENEDALVHCRHSCTSDYHVFPPPQEQYIACSLHLDKNPFESLATALEDGDGERIIDLGLRYYSGCTAEKNIERAIDTWEAITNLKHRFSIPEENMTANILGQAYSCLADAYLCLVHAAFEGRAVSRIHPKTDRMLPEGTRDEIMANDFMLFAATYANSAVHYGVVTQGVLGVARYLVRGAEQNKVDIRTTERYKPFKDLWHAFDVREKELAEERAKRDAKVSRAPNAYTCAAPGCGLIAGKKKSFMRCAGKCPPERKPHYCSKDCQRRVRRVVACSMSHMRPNVILQDWRSHKPYCKPDAQLDRPLPWGDSEDAQTGLDVVPSVNLKAPVSNEAGPDRAVEIPLPGRPGETVTFYSQHIAPDIMRYMRDTMEERRAARQARASDSEAADK</sequence>
<evidence type="ECO:0000313" key="2">
    <source>
        <dbReference type="Proteomes" id="UP000184267"/>
    </source>
</evidence>
<protein>
    <recommendedName>
        <fullName evidence="3">MYND-type domain-containing protein</fullName>
    </recommendedName>
</protein>
<name>A0A1M2W3L3_TRAPU</name>
<dbReference type="OrthoDB" id="432970at2759"/>
<dbReference type="Proteomes" id="UP000184267">
    <property type="component" value="Unassembled WGS sequence"/>
</dbReference>
<dbReference type="STRING" id="154538.A0A1M2W3L3"/>
<reference evidence="1 2" key="1">
    <citation type="submission" date="2016-10" db="EMBL/GenBank/DDBJ databases">
        <title>Genome sequence of the basidiomycete white-rot fungus Trametes pubescens.</title>
        <authorList>
            <person name="Makela M.R."/>
            <person name="Granchi Z."/>
            <person name="Peng M."/>
            <person name="De Vries R.P."/>
            <person name="Grigoriev I."/>
            <person name="Riley R."/>
            <person name="Hilden K."/>
        </authorList>
    </citation>
    <scope>NUCLEOTIDE SEQUENCE [LARGE SCALE GENOMIC DNA]</scope>
    <source>
        <strain evidence="1 2">FBCC735</strain>
    </source>
</reference>
<dbReference type="EMBL" id="MNAD01000288">
    <property type="protein sequence ID" value="OJT14444.1"/>
    <property type="molecule type" value="Genomic_DNA"/>
</dbReference>
<comment type="caution">
    <text evidence="1">The sequence shown here is derived from an EMBL/GenBank/DDBJ whole genome shotgun (WGS) entry which is preliminary data.</text>
</comment>
<keyword evidence="2" id="KW-1185">Reference proteome</keyword>
<evidence type="ECO:0008006" key="3">
    <source>
        <dbReference type="Google" id="ProtNLM"/>
    </source>
</evidence>
<organism evidence="1 2">
    <name type="scientific">Trametes pubescens</name>
    <name type="common">White-rot fungus</name>
    <dbReference type="NCBI Taxonomy" id="154538"/>
    <lineage>
        <taxon>Eukaryota</taxon>
        <taxon>Fungi</taxon>
        <taxon>Dikarya</taxon>
        <taxon>Basidiomycota</taxon>
        <taxon>Agaricomycotina</taxon>
        <taxon>Agaricomycetes</taxon>
        <taxon>Polyporales</taxon>
        <taxon>Polyporaceae</taxon>
        <taxon>Trametes</taxon>
    </lineage>
</organism>
<dbReference type="OMA" id="DTWEAIT"/>
<dbReference type="AlphaFoldDB" id="A0A1M2W3L3"/>
<proteinExistence type="predicted"/>
<evidence type="ECO:0000313" key="1">
    <source>
        <dbReference type="EMBL" id="OJT14444.1"/>
    </source>
</evidence>